<feature type="region of interest" description="Disordered" evidence="4">
    <location>
        <begin position="1"/>
        <end position="20"/>
    </location>
</feature>
<dbReference type="SMART" id="SM00479">
    <property type="entry name" value="EXOIII"/>
    <property type="match status" value="1"/>
</dbReference>
<name>A0ABS7FTC9_9ACTN</name>
<keyword evidence="8" id="KW-1185">Reference proteome</keyword>
<evidence type="ECO:0000256" key="1">
    <source>
        <dbReference type="ARBA" id="ARBA00022722"/>
    </source>
</evidence>
<protein>
    <recommendedName>
        <fullName evidence="9">DNA polymerase III</fullName>
    </recommendedName>
</protein>
<dbReference type="Proteomes" id="UP000774570">
    <property type="component" value="Unassembled WGS sequence"/>
</dbReference>
<dbReference type="InterPro" id="IPR001357">
    <property type="entry name" value="BRCT_dom"/>
</dbReference>
<dbReference type="InterPro" id="IPR036397">
    <property type="entry name" value="RNaseH_sf"/>
</dbReference>
<dbReference type="InterPro" id="IPR013520">
    <property type="entry name" value="Ribonucl_H"/>
</dbReference>
<evidence type="ECO:0000256" key="3">
    <source>
        <dbReference type="ARBA" id="ARBA00022839"/>
    </source>
</evidence>
<dbReference type="Pfam" id="PF00929">
    <property type="entry name" value="RNase_T"/>
    <property type="match status" value="1"/>
</dbReference>
<dbReference type="InterPro" id="IPR012337">
    <property type="entry name" value="RNaseH-like_sf"/>
</dbReference>
<dbReference type="RefSeq" id="WP_220166884.1">
    <property type="nucleotide sequence ID" value="NZ_JAIBOA010000008.1"/>
</dbReference>
<feature type="domain" description="BRCT" evidence="5">
    <location>
        <begin position="228"/>
        <end position="306"/>
    </location>
</feature>
<evidence type="ECO:0000256" key="2">
    <source>
        <dbReference type="ARBA" id="ARBA00022801"/>
    </source>
</evidence>
<comment type="caution">
    <text evidence="7">The sequence shown here is derived from an EMBL/GenBank/DDBJ whole genome shotgun (WGS) entry which is preliminary data.</text>
</comment>
<keyword evidence="1" id="KW-0540">Nuclease</keyword>
<evidence type="ECO:0000259" key="5">
    <source>
        <dbReference type="SMART" id="SM00292"/>
    </source>
</evidence>
<evidence type="ECO:0008006" key="9">
    <source>
        <dbReference type="Google" id="ProtNLM"/>
    </source>
</evidence>
<dbReference type="Gene3D" id="3.30.420.10">
    <property type="entry name" value="Ribonuclease H-like superfamily/Ribonuclease H"/>
    <property type="match status" value="1"/>
</dbReference>
<dbReference type="SUPFAM" id="SSF52113">
    <property type="entry name" value="BRCT domain"/>
    <property type="match status" value="1"/>
</dbReference>
<gene>
    <name evidence="7" type="ORF">K1Y72_14865</name>
</gene>
<dbReference type="EMBL" id="JAIBOA010000008">
    <property type="protein sequence ID" value="MBW8483666.1"/>
    <property type="molecule type" value="Genomic_DNA"/>
</dbReference>
<dbReference type="CDD" id="cd06127">
    <property type="entry name" value="DEDDh"/>
    <property type="match status" value="1"/>
</dbReference>
<keyword evidence="3" id="KW-0269">Exonuclease</keyword>
<evidence type="ECO:0000259" key="6">
    <source>
        <dbReference type="SMART" id="SM00479"/>
    </source>
</evidence>
<dbReference type="InterPro" id="IPR036420">
    <property type="entry name" value="BRCT_dom_sf"/>
</dbReference>
<dbReference type="SMART" id="SM00292">
    <property type="entry name" value="BRCT"/>
    <property type="match status" value="1"/>
</dbReference>
<proteinExistence type="predicted"/>
<keyword evidence="2" id="KW-0378">Hydrolase</keyword>
<evidence type="ECO:0000313" key="8">
    <source>
        <dbReference type="Proteomes" id="UP000774570"/>
    </source>
</evidence>
<dbReference type="PANTHER" id="PTHR30231">
    <property type="entry name" value="DNA POLYMERASE III SUBUNIT EPSILON"/>
    <property type="match status" value="1"/>
</dbReference>
<evidence type="ECO:0000256" key="4">
    <source>
        <dbReference type="SAM" id="MobiDB-lite"/>
    </source>
</evidence>
<feature type="compositionally biased region" description="Low complexity" evidence="4">
    <location>
        <begin position="1"/>
        <end position="19"/>
    </location>
</feature>
<dbReference type="PANTHER" id="PTHR30231:SF4">
    <property type="entry name" value="PROTEIN NEN2"/>
    <property type="match status" value="1"/>
</dbReference>
<dbReference type="Gene3D" id="3.40.50.10190">
    <property type="entry name" value="BRCT domain"/>
    <property type="match status" value="1"/>
</dbReference>
<dbReference type="Pfam" id="PF00533">
    <property type="entry name" value="BRCT"/>
    <property type="match status" value="1"/>
</dbReference>
<reference evidence="7 8" key="1">
    <citation type="submission" date="2021-07" db="EMBL/GenBank/DDBJ databases">
        <title>Actinomadura sp. PM05-2 isolated from lichen.</title>
        <authorList>
            <person name="Somphong A."/>
            <person name="Phongsopitanun W."/>
            <person name="Tanasupawat S."/>
            <person name="Peongsungnone V."/>
        </authorList>
    </citation>
    <scope>NUCLEOTIDE SEQUENCE [LARGE SCALE GENOMIC DNA]</scope>
    <source>
        <strain evidence="7 8">PM05-2</strain>
    </source>
</reference>
<organism evidence="7 8">
    <name type="scientific">Actinomadura parmotrematis</name>
    <dbReference type="NCBI Taxonomy" id="2864039"/>
    <lineage>
        <taxon>Bacteria</taxon>
        <taxon>Bacillati</taxon>
        <taxon>Actinomycetota</taxon>
        <taxon>Actinomycetes</taxon>
        <taxon>Streptosporangiales</taxon>
        <taxon>Thermomonosporaceae</taxon>
        <taxon>Actinomadura</taxon>
    </lineage>
</organism>
<feature type="domain" description="Exonuclease" evidence="6">
    <location>
        <begin position="25"/>
        <end position="190"/>
    </location>
</feature>
<dbReference type="SUPFAM" id="SSF53098">
    <property type="entry name" value="Ribonuclease H-like"/>
    <property type="match status" value="1"/>
</dbReference>
<accession>A0ABS7FTC9</accession>
<sequence length="312" mass="32035">MPVPLSSPAAALAGGPAAPRDTARDWAIVDVETSGLLAGRHRVLSVAVITAGPDGTPAAEYSTLLDPGCDPGPVHVHGLTREVLAGAPTFEQVAGDLAGLLEGRVLVAHNAPFDHAFLTGEFGRAGVPSPIGSWLCTLMLSRRLALPTPNLKLGTLAAHYGVGHARAHDALEDTRALAGVFRGLLAGAAAGGVTLPVMDGPPAQFLYRPPIPKVPCAFRCPGRLAPGGPLVQGMKVAITGDTAVDRFELSRRGSAAGLDMMSSVSRTTSALVANDPRSGSAKARRALAEGVPFLTEDAFLALLDDVRPGVPR</sequence>
<evidence type="ECO:0000313" key="7">
    <source>
        <dbReference type="EMBL" id="MBW8483666.1"/>
    </source>
</evidence>